<feature type="compositionally biased region" description="Low complexity" evidence="1">
    <location>
        <begin position="14"/>
        <end position="25"/>
    </location>
</feature>
<gene>
    <name evidence="2" type="ORF">ATNIH1004_010622</name>
    <name evidence="3" type="ORF">EYZ11_005425</name>
</gene>
<dbReference type="Proteomes" id="UP000324241">
    <property type="component" value="Unassembled WGS sequence"/>
</dbReference>
<feature type="compositionally biased region" description="Polar residues" evidence="1">
    <location>
        <begin position="239"/>
        <end position="253"/>
    </location>
</feature>
<dbReference type="RefSeq" id="XP_033423208.1">
    <property type="nucleotide sequence ID" value="XM_033575190.1"/>
</dbReference>
<name>A0A4S3JNZ0_9EURO</name>
<reference evidence="2 5" key="2">
    <citation type="submission" date="2019-08" db="EMBL/GenBank/DDBJ databases">
        <title>The genome sequence of a newly discovered highly antifungal drug resistant Aspergillus species, Aspergillus tanneri NIH 1004.</title>
        <authorList>
            <person name="Mounaud S."/>
            <person name="Singh I."/>
            <person name="Joardar V."/>
            <person name="Pakala S."/>
            <person name="Pakala S."/>
            <person name="Venepally P."/>
            <person name="Chung J.K."/>
            <person name="Losada L."/>
            <person name="Nierman W.C."/>
        </authorList>
    </citation>
    <scope>NUCLEOTIDE SEQUENCE [LARGE SCALE GENOMIC DNA]</scope>
    <source>
        <strain evidence="2 5">NIH1004</strain>
    </source>
</reference>
<feature type="region of interest" description="Disordered" evidence="1">
    <location>
        <begin position="1"/>
        <end position="40"/>
    </location>
</feature>
<feature type="compositionally biased region" description="Polar residues" evidence="1">
    <location>
        <begin position="31"/>
        <end position="40"/>
    </location>
</feature>
<dbReference type="Proteomes" id="UP000308092">
    <property type="component" value="Unassembled WGS sequence"/>
</dbReference>
<dbReference type="VEuPathDB" id="FungiDB:EYZ11_005425"/>
<sequence>MALPGRHSPIANGTVTSATSASKSTRVPSPIKSSTATHVPTTAHYTNTTITSARGSSTATAGESGSVSTITSTITLTTFEPCSTPVTTRDGTTYYSTWLTTSVYETTTCYTTTYNPRTATHTAAATNAHVTAHPGVSVPSNCPSPETVTKTETVTVGGNGDGSLPTVHPGKPCARCETITYTNTYGHTKTIVIPVEPTGNSGHLTESTGGDNDHSSTKSTTKTLSTAKPTFTHTRHGNGTHTSHTKWTSSPVPTRSVHPSIHSSIQSSATPLSRRAMWRPIY</sequence>
<dbReference type="GeneID" id="54333323"/>
<evidence type="ECO:0000256" key="1">
    <source>
        <dbReference type="SAM" id="MobiDB-lite"/>
    </source>
</evidence>
<feature type="compositionally biased region" description="Polar residues" evidence="1">
    <location>
        <begin position="198"/>
        <end position="210"/>
    </location>
</feature>
<proteinExistence type="predicted"/>
<organism evidence="3 4">
    <name type="scientific">Aspergillus tanneri</name>
    <dbReference type="NCBI Taxonomy" id="1220188"/>
    <lineage>
        <taxon>Eukaryota</taxon>
        <taxon>Fungi</taxon>
        <taxon>Dikarya</taxon>
        <taxon>Ascomycota</taxon>
        <taxon>Pezizomycotina</taxon>
        <taxon>Eurotiomycetes</taxon>
        <taxon>Eurotiomycetidae</taxon>
        <taxon>Eurotiales</taxon>
        <taxon>Aspergillaceae</taxon>
        <taxon>Aspergillus</taxon>
        <taxon>Aspergillus subgen. Circumdati</taxon>
    </lineage>
</organism>
<keyword evidence="4" id="KW-1185">Reference proteome</keyword>
<dbReference type="OrthoDB" id="4507372at2759"/>
<protein>
    <submittedName>
        <fullName evidence="3">Uncharacterized protein</fullName>
    </submittedName>
</protein>
<evidence type="ECO:0000313" key="2">
    <source>
        <dbReference type="EMBL" id="KAA8643847.1"/>
    </source>
</evidence>
<dbReference type="AlphaFoldDB" id="A0A4S3JNZ0"/>
<accession>A0A4S3JNZ0</accession>
<dbReference type="EMBL" id="QUQM01000005">
    <property type="protein sequence ID" value="KAA8643847.1"/>
    <property type="molecule type" value="Genomic_DNA"/>
</dbReference>
<dbReference type="STRING" id="1220188.A0A4S3JNZ0"/>
<feature type="compositionally biased region" description="Low complexity" evidence="1">
    <location>
        <begin position="217"/>
        <end position="232"/>
    </location>
</feature>
<comment type="caution">
    <text evidence="3">The sequence shown here is derived from an EMBL/GenBank/DDBJ whole genome shotgun (WGS) entry which is preliminary data.</text>
</comment>
<evidence type="ECO:0000313" key="4">
    <source>
        <dbReference type="Proteomes" id="UP000308092"/>
    </source>
</evidence>
<feature type="region of interest" description="Disordered" evidence="1">
    <location>
        <begin position="196"/>
        <end position="268"/>
    </location>
</feature>
<reference evidence="3 4" key="1">
    <citation type="submission" date="2019-03" db="EMBL/GenBank/DDBJ databases">
        <title>The genome sequence of a newly discovered highly antifungal drug resistant Aspergillus species, Aspergillus tanneri NIH 1004.</title>
        <authorList>
            <person name="Mounaud S."/>
            <person name="Singh I."/>
            <person name="Joardar V."/>
            <person name="Pakala S."/>
            <person name="Pakala S."/>
            <person name="Venepally P."/>
            <person name="Hoover J."/>
            <person name="Nierman W."/>
            <person name="Chung J."/>
            <person name="Losada L."/>
        </authorList>
    </citation>
    <scope>NUCLEOTIDE SEQUENCE [LARGE SCALE GENOMIC DNA]</scope>
    <source>
        <strain evidence="3 4">NIH1004</strain>
    </source>
</reference>
<dbReference type="EMBL" id="SOSA01000173">
    <property type="protein sequence ID" value="THC95101.1"/>
    <property type="molecule type" value="Genomic_DNA"/>
</dbReference>
<evidence type="ECO:0000313" key="3">
    <source>
        <dbReference type="EMBL" id="THC95101.1"/>
    </source>
</evidence>
<evidence type="ECO:0000313" key="5">
    <source>
        <dbReference type="Proteomes" id="UP000324241"/>
    </source>
</evidence>